<evidence type="ECO:0000313" key="11">
    <source>
        <dbReference type="EMBL" id="GMT11373.1"/>
    </source>
</evidence>
<evidence type="ECO:0000313" key="12">
    <source>
        <dbReference type="Proteomes" id="UP001432322"/>
    </source>
</evidence>
<evidence type="ECO:0000256" key="2">
    <source>
        <dbReference type="ARBA" id="ARBA00008661"/>
    </source>
</evidence>
<proteinExistence type="inferred from homology"/>
<keyword evidence="5" id="KW-0812">Transmembrane</keyword>
<dbReference type="Proteomes" id="UP001432322">
    <property type="component" value="Unassembled WGS sequence"/>
</dbReference>
<feature type="non-terminal residue" evidence="11">
    <location>
        <position position="1"/>
    </location>
</feature>
<protein>
    <recommendedName>
        <fullName evidence="10">Fringe-like glycosyltransferase domain-containing protein</fullName>
    </recommendedName>
</protein>
<reference evidence="11" key="1">
    <citation type="submission" date="2023-10" db="EMBL/GenBank/DDBJ databases">
        <title>Genome assembly of Pristionchus species.</title>
        <authorList>
            <person name="Yoshida K."/>
            <person name="Sommer R.J."/>
        </authorList>
    </citation>
    <scope>NUCLEOTIDE SEQUENCE</scope>
    <source>
        <strain evidence="11">RS5133</strain>
    </source>
</reference>
<evidence type="ECO:0000256" key="1">
    <source>
        <dbReference type="ARBA" id="ARBA00004606"/>
    </source>
</evidence>
<gene>
    <name evidence="11" type="ORF">PFISCL1PPCAC_2670</name>
</gene>
<organism evidence="11 12">
    <name type="scientific">Pristionchus fissidentatus</name>
    <dbReference type="NCBI Taxonomy" id="1538716"/>
    <lineage>
        <taxon>Eukaryota</taxon>
        <taxon>Metazoa</taxon>
        <taxon>Ecdysozoa</taxon>
        <taxon>Nematoda</taxon>
        <taxon>Chromadorea</taxon>
        <taxon>Rhabditida</taxon>
        <taxon>Rhabditina</taxon>
        <taxon>Diplogasteromorpha</taxon>
        <taxon>Diplogasteroidea</taxon>
        <taxon>Neodiplogasteridae</taxon>
        <taxon>Pristionchus</taxon>
    </lineage>
</organism>
<dbReference type="AlphaFoldDB" id="A0AAV5UXA8"/>
<evidence type="ECO:0000256" key="4">
    <source>
        <dbReference type="ARBA" id="ARBA00022679"/>
    </source>
</evidence>
<dbReference type="InterPro" id="IPR003378">
    <property type="entry name" value="Fringe-like_glycosylTrfase"/>
</dbReference>
<dbReference type="Pfam" id="PF02434">
    <property type="entry name" value="Fringe"/>
    <property type="match status" value="1"/>
</dbReference>
<evidence type="ECO:0000256" key="8">
    <source>
        <dbReference type="ARBA" id="ARBA00023136"/>
    </source>
</evidence>
<comment type="subcellular location">
    <subcellularLocation>
        <location evidence="9">Endomembrane system</location>
        <topology evidence="9">Single-pass membrane protein</topology>
    </subcellularLocation>
    <subcellularLocation>
        <location evidence="1">Membrane</location>
        <topology evidence="1">Single-pass type II membrane protein</topology>
    </subcellularLocation>
</comment>
<name>A0AAV5UXA8_9BILA</name>
<keyword evidence="4" id="KW-0808">Transferase</keyword>
<keyword evidence="12" id="KW-1185">Reference proteome</keyword>
<dbReference type="EMBL" id="BTSY01000001">
    <property type="protein sequence ID" value="GMT11373.1"/>
    <property type="molecule type" value="Genomic_DNA"/>
</dbReference>
<comment type="caution">
    <text evidence="11">The sequence shown here is derived from an EMBL/GenBank/DDBJ whole genome shotgun (WGS) entry which is preliminary data.</text>
</comment>
<evidence type="ECO:0000256" key="9">
    <source>
        <dbReference type="ARBA" id="ARBA00037847"/>
    </source>
</evidence>
<keyword evidence="7" id="KW-1133">Transmembrane helix</keyword>
<keyword evidence="8" id="KW-0472">Membrane</keyword>
<sequence length="433" mass="49337">SSPSIVVLILTHGSTVYDERLAEETRRHVEREMQGEQPTILISHRAFEGDSAWGHYAVWPLIPRISARFPSLQWLIVMEVESRMDGRRLRENLKKRREEEELFVGRGMVDQQPVITHHFYGFDSDDLFQYPDFAAGVLLSGRLVSRLSNALQTKTRSDFTIDPKHEVSTVEGPFVEIFLCLQVDHFCQSDDGARCLIWFQQRTGHTKSCTDRPPIGPESLFVAIKTFSGFHRTRVVVAKRTWVKNVRHVVFYSDLEDERVPTKTLGIPNTERGHCGKTIAILKNVVKQPELSTARFLLIADDDTLVGLSRLYRWLKCYDDKETMIIGERYGYGYGVSGEGGYDYPTGGAGMVFSLPAVRLLAEKCECPSIDSPDDMILGMCARRLGIPLVHSPAMHQARPSDYPRSFLSRLPPVSFHKHDGEDPYEVFTRYLR</sequence>
<feature type="domain" description="Fringe-like glycosyltransferase" evidence="10">
    <location>
        <begin position="216"/>
        <end position="420"/>
    </location>
</feature>
<evidence type="ECO:0000256" key="7">
    <source>
        <dbReference type="ARBA" id="ARBA00022989"/>
    </source>
</evidence>
<dbReference type="FunFam" id="3.90.550.50:FF:000008">
    <property type="entry name" value="Beta-1,3-glucosyltransferase"/>
    <property type="match status" value="1"/>
</dbReference>
<accession>A0AAV5UXA8</accession>
<evidence type="ECO:0000256" key="5">
    <source>
        <dbReference type="ARBA" id="ARBA00022692"/>
    </source>
</evidence>
<dbReference type="GO" id="GO:0016757">
    <property type="term" value="F:glycosyltransferase activity"/>
    <property type="evidence" value="ECO:0007669"/>
    <property type="project" value="UniProtKB-KW"/>
</dbReference>
<dbReference type="GO" id="GO:0012505">
    <property type="term" value="C:endomembrane system"/>
    <property type="evidence" value="ECO:0007669"/>
    <property type="project" value="UniProtKB-SubCell"/>
</dbReference>
<dbReference type="Gene3D" id="3.90.550.50">
    <property type="match status" value="1"/>
</dbReference>
<evidence type="ECO:0000256" key="3">
    <source>
        <dbReference type="ARBA" id="ARBA00022676"/>
    </source>
</evidence>
<dbReference type="PANTHER" id="PTHR10811">
    <property type="entry name" value="FRINGE-RELATED"/>
    <property type="match status" value="1"/>
</dbReference>
<keyword evidence="3" id="KW-0328">Glycosyltransferase</keyword>
<comment type="similarity">
    <text evidence="2">Belongs to the glycosyltransferase 31 family.</text>
</comment>
<keyword evidence="6" id="KW-0735">Signal-anchor</keyword>
<evidence type="ECO:0000256" key="6">
    <source>
        <dbReference type="ARBA" id="ARBA00022968"/>
    </source>
</evidence>
<dbReference type="GO" id="GO:0016020">
    <property type="term" value="C:membrane"/>
    <property type="evidence" value="ECO:0007669"/>
    <property type="project" value="UniProtKB-SubCell"/>
</dbReference>
<evidence type="ECO:0000259" key="10">
    <source>
        <dbReference type="Pfam" id="PF02434"/>
    </source>
</evidence>
<feature type="non-terminal residue" evidence="11">
    <location>
        <position position="433"/>
    </location>
</feature>